<proteinExistence type="predicted"/>
<reference evidence="4 5" key="1">
    <citation type="journal article" date="2018" name="Int. J. Syst. Evol. Microbiol.">
        <title>Adhaeribacter swui sp. nov., isolated from wet mud.</title>
        <authorList>
            <person name="Kim D.U."/>
            <person name="Kim K.W."/>
            <person name="Kang M.S."/>
            <person name="Kim J.Y."/>
            <person name="Jang J.H."/>
            <person name="Kim M.K."/>
        </authorList>
    </citation>
    <scope>NUCLEOTIDE SEQUENCE [LARGE SCALE GENOMIC DNA]</scope>
    <source>
        <strain evidence="4 5">KCTC 52873</strain>
    </source>
</reference>
<name>A0A7G7GBL9_9BACT</name>
<dbReference type="RefSeq" id="WP_185271031.1">
    <property type="nucleotide sequence ID" value="NZ_CP055156.1"/>
</dbReference>
<keyword evidence="2 4" id="KW-0378">Hydrolase</keyword>
<dbReference type="InterPro" id="IPR000086">
    <property type="entry name" value="NUDIX_hydrolase_dom"/>
</dbReference>
<comment type="cofactor">
    <cofactor evidence="1">
        <name>Mg(2+)</name>
        <dbReference type="ChEBI" id="CHEBI:18420"/>
    </cofactor>
</comment>
<dbReference type="PROSITE" id="PS00893">
    <property type="entry name" value="NUDIX_BOX"/>
    <property type="match status" value="1"/>
</dbReference>
<dbReference type="SUPFAM" id="SSF55811">
    <property type="entry name" value="Nudix"/>
    <property type="match status" value="1"/>
</dbReference>
<dbReference type="Proteomes" id="UP000515237">
    <property type="component" value="Chromosome"/>
</dbReference>
<feature type="domain" description="Nudix hydrolase" evidence="3">
    <location>
        <begin position="12"/>
        <end position="159"/>
    </location>
</feature>
<evidence type="ECO:0000256" key="2">
    <source>
        <dbReference type="ARBA" id="ARBA00022801"/>
    </source>
</evidence>
<protein>
    <submittedName>
        <fullName evidence="4">NUDIX hydrolase</fullName>
    </submittedName>
</protein>
<dbReference type="InterPro" id="IPR015797">
    <property type="entry name" value="NUDIX_hydrolase-like_dom_sf"/>
</dbReference>
<dbReference type="KEGG" id="aswu:HUW51_18140"/>
<dbReference type="EMBL" id="CP055156">
    <property type="protein sequence ID" value="QNF34553.1"/>
    <property type="molecule type" value="Genomic_DNA"/>
</dbReference>
<evidence type="ECO:0000256" key="1">
    <source>
        <dbReference type="ARBA" id="ARBA00001946"/>
    </source>
</evidence>
<dbReference type="InterPro" id="IPR020084">
    <property type="entry name" value="NUDIX_hydrolase_CS"/>
</dbReference>
<dbReference type="Gene3D" id="3.90.79.10">
    <property type="entry name" value="Nucleoside Triphosphate Pyrophosphohydrolase"/>
    <property type="match status" value="1"/>
</dbReference>
<dbReference type="Pfam" id="PF00293">
    <property type="entry name" value="NUDIX"/>
    <property type="match status" value="1"/>
</dbReference>
<dbReference type="GO" id="GO:0016787">
    <property type="term" value="F:hydrolase activity"/>
    <property type="evidence" value="ECO:0007669"/>
    <property type="project" value="UniProtKB-KW"/>
</dbReference>
<dbReference type="PANTHER" id="PTHR43046:SF14">
    <property type="entry name" value="MUTT_NUDIX FAMILY PROTEIN"/>
    <property type="match status" value="1"/>
</dbReference>
<dbReference type="AlphaFoldDB" id="A0A7G7GBL9"/>
<gene>
    <name evidence="4" type="ORF">HUW51_18140</name>
</gene>
<organism evidence="4 5">
    <name type="scientific">Adhaeribacter swui</name>
    <dbReference type="NCBI Taxonomy" id="2086471"/>
    <lineage>
        <taxon>Bacteria</taxon>
        <taxon>Pseudomonadati</taxon>
        <taxon>Bacteroidota</taxon>
        <taxon>Cytophagia</taxon>
        <taxon>Cytophagales</taxon>
        <taxon>Hymenobacteraceae</taxon>
        <taxon>Adhaeribacter</taxon>
    </lineage>
</organism>
<evidence type="ECO:0000259" key="3">
    <source>
        <dbReference type="PROSITE" id="PS51462"/>
    </source>
</evidence>
<accession>A0A7G7GBL9</accession>
<keyword evidence="5" id="KW-1185">Reference proteome</keyword>
<evidence type="ECO:0000313" key="5">
    <source>
        <dbReference type="Proteomes" id="UP000515237"/>
    </source>
</evidence>
<evidence type="ECO:0000313" key="4">
    <source>
        <dbReference type="EMBL" id="QNF34553.1"/>
    </source>
</evidence>
<sequence>METDIAAPSYSGKLRVRVCGICQQDNQLLLVRHKPFGQNKEGLWSPPGGGVNYGESLQLGLIREIAEETNLKVEVEKFLFVHEFIGLPLHALEIFFKVNVIGGTLITGYDPEFTPDNQLITKVVFKSLTDIRQIPQNQLHHCLHHLQNLEDLYNKEFFSSIL</sequence>
<dbReference type="PANTHER" id="PTHR43046">
    <property type="entry name" value="GDP-MANNOSE MANNOSYL HYDROLASE"/>
    <property type="match status" value="1"/>
</dbReference>
<dbReference type="PROSITE" id="PS51462">
    <property type="entry name" value="NUDIX"/>
    <property type="match status" value="1"/>
</dbReference>